<evidence type="ECO:0000313" key="2">
    <source>
        <dbReference type="EMBL" id="SVB24029.1"/>
    </source>
</evidence>
<dbReference type="Pfam" id="PF20254">
    <property type="entry name" value="DMFA2_C"/>
    <property type="match status" value="1"/>
</dbReference>
<dbReference type="AlphaFoldDB" id="A0A382CDU8"/>
<feature type="domain" description="N,N-dimethylformamidase beta subunit-like C-terminal" evidence="1">
    <location>
        <begin position="74"/>
        <end position="462"/>
    </location>
</feature>
<reference evidence="2" key="1">
    <citation type="submission" date="2018-05" db="EMBL/GenBank/DDBJ databases">
        <authorList>
            <person name="Lanie J.A."/>
            <person name="Ng W.-L."/>
            <person name="Kazmierczak K.M."/>
            <person name="Andrzejewski T.M."/>
            <person name="Davidsen T.M."/>
            <person name="Wayne K.J."/>
            <person name="Tettelin H."/>
            <person name="Glass J.I."/>
            <person name="Rusch D."/>
            <person name="Podicherti R."/>
            <person name="Tsui H.-C.T."/>
            <person name="Winkler M.E."/>
        </authorList>
    </citation>
    <scope>NUCLEOTIDE SEQUENCE</scope>
</reference>
<dbReference type="EMBL" id="UINC01033953">
    <property type="protein sequence ID" value="SVB24029.1"/>
    <property type="molecule type" value="Genomic_DNA"/>
</dbReference>
<accession>A0A382CDU8</accession>
<sequence>MKIYWIQSKQEHFDLTLMNGVTMDNGLLAVSESQIRPLYIEGYTDQLSYQSGDEIDFHLSTSASQYSLEIARIGTDYEIVWQEKDLPGTAYPVPEDASSKGCHWPASFTLCVPDTWRSGYYVAKMQVADSGGAFTHRNHRTAEGTLFFVVRSTQPGRNTKILIQLATNSYNAYNNWGGFSLYAFHGRSNLQGHRVSFNRPLNGFFDNWEYPFVVWAERNGYVLDYAVNTDLELHPEFLPHYKLVLSVGHDEYWSAGMRDNLESFIANGGNAAFFSGNSVCWQVRCEEEGRALTCWKQFYNQDPVYKTDDLRLLSTLWSHHLVNRPENQLTGVGFLHGGYHLSHGQFMDGLGEYQVHRPDHWIFQGTGLKCGDTFGRTDTIVGYECDGCEFLLEDGLPVPTHQDGTPDGFTILSTAPVRWHPDDCEWYQGWERGRTGAATMGIYTRGGTVFTAATTDWSHGLRGNDAVVESITRNVLDRLSE</sequence>
<organism evidence="2">
    <name type="scientific">marine metagenome</name>
    <dbReference type="NCBI Taxonomy" id="408172"/>
    <lineage>
        <taxon>unclassified sequences</taxon>
        <taxon>metagenomes</taxon>
        <taxon>ecological metagenomes</taxon>
    </lineage>
</organism>
<evidence type="ECO:0000259" key="1">
    <source>
        <dbReference type="Pfam" id="PF20254"/>
    </source>
</evidence>
<gene>
    <name evidence="2" type="ORF">METZ01_LOCUS176883</name>
</gene>
<name>A0A382CDU8_9ZZZZ</name>
<dbReference type="SUPFAM" id="SSF52317">
    <property type="entry name" value="Class I glutamine amidotransferase-like"/>
    <property type="match status" value="1"/>
</dbReference>
<protein>
    <recommendedName>
        <fullName evidence="1">N,N-dimethylformamidase beta subunit-like C-terminal domain-containing protein</fullName>
    </recommendedName>
</protein>
<proteinExistence type="predicted"/>
<dbReference type="InterPro" id="IPR029062">
    <property type="entry name" value="Class_I_gatase-like"/>
</dbReference>
<dbReference type="InterPro" id="IPR046540">
    <property type="entry name" value="DMFA2_C"/>
</dbReference>